<name>A0ABD1P1N8_9LAMI</name>
<proteinExistence type="predicted"/>
<keyword evidence="2" id="KW-0547">Nucleotide-binding</keyword>
<evidence type="ECO:0000256" key="1">
    <source>
        <dbReference type="SAM" id="MobiDB-lite"/>
    </source>
</evidence>
<gene>
    <name evidence="2" type="ORF">Fot_56223</name>
</gene>
<reference evidence="3" key="1">
    <citation type="submission" date="2024-07" db="EMBL/GenBank/DDBJ databases">
        <title>Two chromosome-level genome assemblies of Korean endemic species Abeliophyllum distichum and Forsythia ovata (Oleaceae).</title>
        <authorList>
            <person name="Jang H."/>
        </authorList>
    </citation>
    <scope>NUCLEOTIDE SEQUENCE [LARGE SCALE GENOMIC DNA]</scope>
</reference>
<dbReference type="EMBL" id="JBFOLJ010000039">
    <property type="protein sequence ID" value="KAL2457559.1"/>
    <property type="molecule type" value="Genomic_DNA"/>
</dbReference>
<dbReference type="Proteomes" id="UP001604277">
    <property type="component" value="Unassembled WGS sequence"/>
</dbReference>
<dbReference type="GO" id="GO:0004386">
    <property type="term" value="F:helicase activity"/>
    <property type="evidence" value="ECO:0007669"/>
    <property type="project" value="UniProtKB-KW"/>
</dbReference>
<comment type="caution">
    <text evidence="2">The sequence shown here is derived from an EMBL/GenBank/DDBJ whole genome shotgun (WGS) entry which is preliminary data.</text>
</comment>
<keyword evidence="2" id="KW-0067">ATP-binding</keyword>
<feature type="region of interest" description="Disordered" evidence="1">
    <location>
        <begin position="75"/>
        <end position="101"/>
    </location>
</feature>
<keyword evidence="2" id="KW-0347">Helicase</keyword>
<evidence type="ECO:0000313" key="3">
    <source>
        <dbReference type="Proteomes" id="UP001604277"/>
    </source>
</evidence>
<keyword evidence="3" id="KW-1185">Reference proteome</keyword>
<dbReference type="AlphaFoldDB" id="A0ABD1P1N8"/>
<evidence type="ECO:0000313" key="2">
    <source>
        <dbReference type="EMBL" id="KAL2457559.1"/>
    </source>
</evidence>
<protein>
    <submittedName>
        <fullName evidence="2">Pre-mRNA-splicing factor ATP-dependent RNA helicase</fullName>
    </submittedName>
</protein>
<keyword evidence="2" id="KW-0378">Hydrolase</keyword>
<sequence>MDEFDAKLKDYGAEMPDCFIANWRIANAKDVVKRDQEVHMKVISVSGNKLSLSMMDVDKESGKDLLPLKTSGEYDELITNPSGRNNGGRTGSRIGLSGIKITEEEEDVPSKRLLKNMSSPERWEAK</sequence>
<feature type="region of interest" description="Disordered" evidence="1">
    <location>
        <begin position="107"/>
        <end position="126"/>
    </location>
</feature>
<dbReference type="Gene3D" id="2.40.50.140">
    <property type="entry name" value="Nucleic acid-binding proteins"/>
    <property type="match status" value="1"/>
</dbReference>
<dbReference type="InterPro" id="IPR012340">
    <property type="entry name" value="NA-bd_OB-fold"/>
</dbReference>
<organism evidence="2 3">
    <name type="scientific">Forsythia ovata</name>
    <dbReference type="NCBI Taxonomy" id="205694"/>
    <lineage>
        <taxon>Eukaryota</taxon>
        <taxon>Viridiplantae</taxon>
        <taxon>Streptophyta</taxon>
        <taxon>Embryophyta</taxon>
        <taxon>Tracheophyta</taxon>
        <taxon>Spermatophyta</taxon>
        <taxon>Magnoliopsida</taxon>
        <taxon>eudicotyledons</taxon>
        <taxon>Gunneridae</taxon>
        <taxon>Pentapetalae</taxon>
        <taxon>asterids</taxon>
        <taxon>lamiids</taxon>
        <taxon>Lamiales</taxon>
        <taxon>Oleaceae</taxon>
        <taxon>Forsythieae</taxon>
        <taxon>Forsythia</taxon>
    </lineage>
</organism>
<accession>A0ABD1P1N8</accession>